<keyword evidence="2" id="KW-1185">Reference proteome</keyword>
<dbReference type="GeneID" id="9038656"/>
<evidence type="ECO:0000313" key="2">
    <source>
        <dbReference type="Proteomes" id="UP000007800"/>
    </source>
</evidence>
<organism evidence="2">
    <name type="scientific">Perkinsus marinus (strain ATCC 50983 / TXsc)</name>
    <dbReference type="NCBI Taxonomy" id="423536"/>
    <lineage>
        <taxon>Eukaryota</taxon>
        <taxon>Sar</taxon>
        <taxon>Alveolata</taxon>
        <taxon>Perkinsozoa</taxon>
        <taxon>Perkinsea</taxon>
        <taxon>Perkinsida</taxon>
        <taxon>Perkinsidae</taxon>
        <taxon>Perkinsus</taxon>
    </lineage>
</organism>
<sequence length="106" mass="12714">MADIRRSKRSNLPLHEWATPQWSKFLLFYNRKKKLKFARESRTLAPQWCPCEMSWLSYTHPDPYVACCMRTDMLFGSLSKYWSLEKDAPREHRNYRGKRQAGLTVL</sequence>
<reference evidence="1 2" key="1">
    <citation type="submission" date="2008-07" db="EMBL/GenBank/DDBJ databases">
        <authorList>
            <person name="El-Sayed N."/>
            <person name="Caler E."/>
            <person name="Inman J."/>
            <person name="Amedeo P."/>
            <person name="Hass B."/>
            <person name="Wortman J."/>
        </authorList>
    </citation>
    <scope>NUCLEOTIDE SEQUENCE [LARGE SCALE GENOMIC DNA]</scope>
    <source>
        <strain evidence="2">ATCC 50983 / TXsc</strain>
    </source>
</reference>
<evidence type="ECO:0000313" key="1">
    <source>
        <dbReference type="EMBL" id="EER10178.1"/>
    </source>
</evidence>
<proteinExistence type="predicted"/>
<name>C5KZB3_PERM5</name>
<dbReference type="AlphaFoldDB" id="C5KZB3"/>
<dbReference type="InParanoid" id="C5KZB3"/>
<dbReference type="RefSeq" id="XP_002778383.1">
    <property type="nucleotide sequence ID" value="XM_002778337.1"/>
</dbReference>
<protein>
    <submittedName>
        <fullName evidence="1">Uncharacterized protein</fullName>
    </submittedName>
</protein>
<gene>
    <name evidence="1" type="ORF">Pmar_PMAR023120</name>
</gene>
<dbReference type="EMBL" id="GG677757">
    <property type="protein sequence ID" value="EER10178.1"/>
    <property type="molecule type" value="Genomic_DNA"/>
</dbReference>
<feature type="non-terminal residue" evidence="1">
    <location>
        <position position="106"/>
    </location>
</feature>
<accession>C5KZB3</accession>
<dbReference type="Proteomes" id="UP000007800">
    <property type="component" value="Unassembled WGS sequence"/>
</dbReference>